<accession>A0A1I8NM27</accession>
<dbReference type="PANTHER" id="PTHR20898">
    <property type="entry name" value="DAEDALUS ON 3-RELATED-RELATED"/>
    <property type="match status" value="1"/>
</dbReference>
<evidence type="ECO:0000313" key="2">
    <source>
        <dbReference type="EnsemblMetazoa" id="SCAU000201-PA"/>
    </source>
</evidence>
<proteinExistence type="predicted"/>
<dbReference type="PANTHER" id="PTHR20898:SF0">
    <property type="entry name" value="DAEDALUS ON 3-RELATED"/>
    <property type="match status" value="1"/>
</dbReference>
<sequence>MDWQNVWIIIAIALRCPVVAPKFVNEWAKCQSQDPSFATFELCNWTRSPQNLPALSFHINLLQLPITSIKLQAQAMYIYRLRPVQLVNTTWDLCRILKNPKRHFAFARLYSVFGPHLNINHSCPYNHDLIGSNIDFDRSEMPFPVPVGKYTFKASFNTNGGKQFEINAGMNII</sequence>
<feature type="signal peptide" evidence="1">
    <location>
        <begin position="1"/>
        <end position="21"/>
    </location>
</feature>
<keyword evidence="3" id="KW-1185">Reference proteome</keyword>
<dbReference type="AlphaFoldDB" id="A0A1I8NM27"/>
<evidence type="ECO:0008006" key="4">
    <source>
        <dbReference type="Google" id="ProtNLM"/>
    </source>
</evidence>
<feature type="chain" id="PRO_5009325318" description="MD-2-related lipid-recognition domain-containing protein" evidence="1">
    <location>
        <begin position="22"/>
        <end position="173"/>
    </location>
</feature>
<dbReference type="KEGG" id="scac:106092962"/>
<name>A0A1I8NM27_STOCA</name>
<gene>
    <name evidence="2" type="primary">106092962</name>
</gene>
<protein>
    <recommendedName>
        <fullName evidence="4">MD-2-related lipid-recognition domain-containing protein</fullName>
    </recommendedName>
</protein>
<evidence type="ECO:0000313" key="3">
    <source>
        <dbReference type="Proteomes" id="UP000095300"/>
    </source>
</evidence>
<dbReference type="VEuPathDB" id="VectorBase:SCAU000201"/>
<organism evidence="2 3">
    <name type="scientific">Stomoxys calcitrans</name>
    <name type="common">Stable fly</name>
    <name type="synonym">Conops calcitrans</name>
    <dbReference type="NCBI Taxonomy" id="35570"/>
    <lineage>
        <taxon>Eukaryota</taxon>
        <taxon>Metazoa</taxon>
        <taxon>Ecdysozoa</taxon>
        <taxon>Arthropoda</taxon>
        <taxon>Hexapoda</taxon>
        <taxon>Insecta</taxon>
        <taxon>Pterygota</taxon>
        <taxon>Neoptera</taxon>
        <taxon>Endopterygota</taxon>
        <taxon>Diptera</taxon>
        <taxon>Brachycera</taxon>
        <taxon>Muscomorpha</taxon>
        <taxon>Muscoidea</taxon>
        <taxon>Muscidae</taxon>
        <taxon>Stomoxys</taxon>
    </lineage>
</organism>
<dbReference type="InterPro" id="IPR010512">
    <property type="entry name" value="DUF1091"/>
</dbReference>
<dbReference type="SMART" id="SM00697">
    <property type="entry name" value="DM8"/>
    <property type="match status" value="1"/>
</dbReference>
<dbReference type="EnsemblMetazoa" id="SCAU000201-RA">
    <property type="protein sequence ID" value="SCAU000201-PA"/>
    <property type="gene ID" value="SCAU000201"/>
</dbReference>
<reference evidence="2" key="1">
    <citation type="submission" date="2020-05" db="UniProtKB">
        <authorList>
            <consortium name="EnsemblMetazoa"/>
        </authorList>
    </citation>
    <scope>IDENTIFICATION</scope>
    <source>
        <strain evidence="2">USDA</strain>
    </source>
</reference>
<dbReference type="Proteomes" id="UP000095300">
    <property type="component" value="Unassembled WGS sequence"/>
</dbReference>
<evidence type="ECO:0000256" key="1">
    <source>
        <dbReference type="SAM" id="SignalP"/>
    </source>
</evidence>
<dbReference type="OrthoDB" id="7727171at2759"/>
<dbReference type="Pfam" id="PF06477">
    <property type="entry name" value="DUF1091"/>
    <property type="match status" value="1"/>
</dbReference>
<keyword evidence="1" id="KW-0732">Signal</keyword>